<evidence type="ECO:0008006" key="3">
    <source>
        <dbReference type="Google" id="ProtNLM"/>
    </source>
</evidence>
<gene>
    <name evidence="2" type="ORF">AVDCRST_MAG04-947</name>
</gene>
<dbReference type="EMBL" id="CADCTL010000071">
    <property type="protein sequence ID" value="CAA9227428.1"/>
    <property type="molecule type" value="Genomic_DNA"/>
</dbReference>
<dbReference type="PROSITE" id="PS51257">
    <property type="entry name" value="PROKAR_LIPOPROTEIN"/>
    <property type="match status" value="1"/>
</dbReference>
<proteinExistence type="predicted"/>
<reference evidence="2" key="1">
    <citation type="submission" date="2020-02" db="EMBL/GenBank/DDBJ databases">
        <authorList>
            <person name="Meier V. D."/>
        </authorList>
    </citation>
    <scope>NUCLEOTIDE SEQUENCE</scope>
    <source>
        <strain evidence="2">AVDCRST_MAG04</strain>
    </source>
</reference>
<accession>A0A6J4HL19</accession>
<name>A0A6J4HL19_9PROT</name>
<organism evidence="2">
    <name type="scientific">uncultured Acetobacteraceae bacterium</name>
    <dbReference type="NCBI Taxonomy" id="169975"/>
    <lineage>
        <taxon>Bacteria</taxon>
        <taxon>Pseudomonadati</taxon>
        <taxon>Pseudomonadota</taxon>
        <taxon>Alphaproteobacteria</taxon>
        <taxon>Acetobacterales</taxon>
        <taxon>Acetobacteraceae</taxon>
        <taxon>environmental samples</taxon>
    </lineage>
</organism>
<feature type="compositionally biased region" description="Basic and acidic residues" evidence="1">
    <location>
        <begin position="100"/>
        <end position="121"/>
    </location>
</feature>
<feature type="compositionally biased region" description="Polar residues" evidence="1">
    <location>
        <begin position="138"/>
        <end position="157"/>
    </location>
</feature>
<dbReference type="AlphaFoldDB" id="A0A6J4HL19"/>
<feature type="region of interest" description="Disordered" evidence="1">
    <location>
        <begin position="59"/>
        <end position="157"/>
    </location>
</feature>
<sequence length="157" mass="15360">MTWKLVGAAALVLAAAACGTREPDRTGGGAAAGAATGAAVGALGGPVGLLAGAAIGAGAGAATGAATSPSDVNLGRPPWSNPEVRTPLGDNRRGRNARRARGEERQTAERRREPRDERDRAYMGGGMVGTGTTAPADGTSSAGSGNQPRAGGTSQAR</sequence>
<protein>
    <recommendedName>
        <fullName evidence="3">Glycine zipper domain-containing protein</fullName>
    </recommendedName>
</protein>
<evidence type="ECO:0000256" key="1">
    <source>
        <dbReference type="SAM" id="MobiDB-lite"/>
    </source>
</evidence>
<evidence type="ECO:0000313" key="2">
    <source>
        <dbReference type="EMBL" id="CAA9227428.1"/>
    </source>
</evidence>